<sequence>MFVHRATPRFQAARSHLSPVASQDDADGLPGIISWAGFSDTAARRIDSEGGPSGRALMAAAAAAICAELVALILSSSDSVGWIAIILLQLGIAVVAIRVAMNRRRAPHHAP</sequence>
<organism evidence="2 3">
    <name type="scientific">Lysinimonas soli</name>
    <dbReference type="NCBI Taxonomy" id="1074233"/>
    <lineage>
        <taxon>Bacteria</taxon>
        <taxon>Bacillati</taxon>
        <taxon>Actinomycetota</taxon>
        <taxon>Actinomycetes</taxon>
        <taxon>Micrococcales</taxon>
        <taxon>Microbacteriaceae</taxon>
        <taxon>Lysinimonas</taxon>
    </lineage>
</organism>
<keyword evidence="1" id="KW-1133">Transmembrane helix</keyword>
<reference evidence="3" key="1">
    <citation type="journal article" date="2019" name="Int. J. Syst. Evol. Microbiol.">
        <title>The Global Catalogue of Microorganisms (GCM) 10K type strain sequencing project: providing services to taxonomists for standard genome sequencing and annotation.</title>
        <authorList>
            <consortium name="The Broad Institute Genomics Platform"/>
            <consortium name="The Broad Institute Genome Sequencing Center for Infectious Disease"/>
            <person name="Wu L."/>
            <person name="Ma J."/>
        </authorList>
    </citation>
    <scope>NUCLEOTIDE SEQUENCE [LARGE SCALE GENOMIC DNA]</scope>
    <source>
        <strain evidence="3">CGMCC 4.6997</strain>
    </source>
</reference>
<keyword evidence="1" id="KW-0812">Transmembrane</keyword>
<name>A0ABW0NSJ7_9MICO</name>
<keyword evidence="1" id="KW-0472">Membrane</keyword>
<feature type="transmembrane region" description="Helical" evidence="1">
    <location>
        <begin position="54"/>
        <end position="74"/>
    </location>
</feature>
<protein>
    <submittedName>
        <fullName evidence="2">Uncharacterized protein</fullName>
    </submittedName>
</protein>
<feature type="transmembrane region" description="Helical" evidence="1">
    <location>
        <begin position="80"/>
        <end position="101"/>
    </location>
</feature>
<dbReference type="RefSeq" id="WP_386740012.1">
    <property type="nucleotide sequence ID" value="NZ_JBHSMG010000002.1"/>
</dbReference>
<comment type="caution">
    <text evidence="2">The sequence shown here is derived from an EMBL/GenBank/DDBJ whole genome shotgun (WGS) entry which is preliminary data.</text>
</comment>
<evidence type="ECO:0000313" key="3">
    <source>
        <dbReference type="Proteomes" id="UP001596039"/>
    </source>
</evidence>
<dbReference type="Proteomes" id="UP001596039">
    <property type="component" value="Unassembled WGS sequence"/>
</dbReference>
<dbReference type="EMBL" id="JBHSMG010000002">
    <property type="protein sequence ID" value="MFC5502313.1"/>
    <property type="molecule type" value="Genomic_DNA"/>
</dbReference>
<evidence type="ECO:0000313" key="2">
    <source>
        <dbReference type="EMBL" id="MFC5502313.1"/>
    </source>
</evidence>
<evidence type="ECO:0000256" key="1">
    <source>
        <dbReference type="SAM" id="Phobius"/>
    </source>
</evidence>
<accession>A0ABW0NSJ7</accession>
<gene>
    <name evidence="2" type="ORF">ACFPJ4_08695</name>
</gene>
<keyword evidence="3" id="KW-1185">Reference proteome</keyword>
<proteinExistence type="predicted"/>